<dbReference type="EMBL" id="CAUYUJ010004791">
    <property type="protein sequence ID" value="CAK0810989.1"/>
    <property type="molecule type" value="Genomic_DNA"/>
</dbReference>
<keyword evidence="3" id="KW-1185">Reference proteome</keyword>
<organism evidence="2 3">
    <name type="scientific">Prorocentrum cordatum</name>
    <dbReference type="NCBI Taxonomy" id="2364126"/>
    <lineage>
        <taxon>Eukaryota</taxon>
        <taxon>Sar</taxon>
        <taxon>Alveolata</taxon>
        <taxon>Dinophyceae</taxon>
        <taxon>Prorocentrales</taxon>
        <taxon>Prorocentraceae</taxon>
        <taxon>Prorocentrum</taxon>
    </lineage>
</organism>
<dbReference type="Proteomes" id="UP001189429">
    <property type="component" value="Unassembled WGS sequence"/>
</dbReference>
<feature type="signal peptide" evidence="1">
    <location>
        <begin position="1"/>
        <end position="19"/>
    </location>
</feature>
<keyword evidence="1" id="KW-0732">Signal</keyword>
<evidence type="ECO:0000313" key="2">
    <source>
        <dbReference type="EMBL" id="CAK0810989.1"/>
    </source>
</evidence>
<gene>
    <name evidence="2" type="ORF">PCOR1329_LOCUS15757</name>
</gene>
<feature type="non-terminal residue" evidence="2">
    <location>
        <position position="479"/>
    </location>
</feature>
<evidence type="ECO:0000313" key="3">
    <source>
        <dbReference type="Proteomes" id="UP001189429"/>
    </source>
</evidence>
<sequence length="479" mass="52416">AAEQLQLALLLIFVPRLASECYSDCMNAVKLHNKGPLEQTSPQQRYGGLRRGALVHMCDNKFAPAVHTPAHRKLEAIDALAQPERRIGQANWRADLEAKKAIDLHARPSEAEAKQLDWTIGQMRKCTRLMASVLPLFPRASHQRPPRRGRPTKVFDKATSWHAWQRSLWGFRRTKCLVFFGGRQHERPELGCEGFPERVAELLVSAPDHAHKLASAQVGDEPNPLFFCLACGAYSQHEIRSSAASLAAFAAVAKCCLGCAEGFILCAARQSPVLNLKNRWRGSMSQALEARLKVHRHSLPGDIHTCGMAASTEHLAGSQAAMAMKHGFARNAGPRVCESTLTTAMVGVAQARIHERFVSGPPAMGTHIASGDPLHVPNARAYVKSAPVNFQRSSISRDVAQRLLQAVPDAELPRSAMAVEKSVHVEHLKIHAAKSKTLVQEGLKRLDVIKGDGHLSLTTLHTHMREVTGAVVAVEKEVG</sequence>
<protein>
    <submittedName>
        <fullName evidence="2">Uncharacterized protein</fullName>
    </submittedName>
</protein>
<evidence type="ECO:0000256" key="1">
    <source>
        <dbReference type="SAM" id="SignalP"/>
    </source>
</evidence>
<feature type="non-terminal residue" evidence="2">
    <location>
        <position position="1"/>
    </location>
</feature>
<accession>A0ABN9R008</accession>
<reference evidence="2" key="1">
    <citation type="submission" date="2023-10" db="EMBL/GenBank/DDBJ databases">
        <authorList>
            <person name="Chen Y."/>
            <person name="Shah S."/>
            <person name="Dougan E. K."/>
            <person name="Thang M."/>
            <person name="Chan C."/>
        </authorList>
    </citation>
    <scope>NUCLEOTIDE SEQUENCE [LARGE SCALE GENOMIC DNA]</scope>
</reference>
<proteinExistence type="predicted"/>
<name>A0ABN9R008_9DINO</name>
<comment type="caution">
    <text evidence="2">The sequence shown here is derived from an EMBL/GenBank/DDBJ whole genome shotgun (WGS) entry which is preliminary data.</text>
</comment>
<feature type="chain" id="PRO_5047160279" evidence="1">
    <location>
        <begin position="20"/>
        <end position="479"/>
    </location>
</feature>